<dbReference type="GO" id="GO:0005975">
    <property type="term" value="P:carbohydrate metabolic process"/>
    <property type="evidence" value="ECO:0007669"/>
    <property type="project" value="InterPro"/>
</dbReference>
<feature type="site" description="Contributes to substrate recognition" evidence="16">
    <location>
        <position position="100"/>
    </location>
</feature>
<evidence type="ECO:0000313" key="19">
    <source>
        <dbReference type="Proteomes" id="UP000250079"/>
    </source>
</evidence>
<evidence type="ECO:0000256" key="7">
    <source>
        <dbReference type="ARBA" id="ARBA00022490"/>
    </source>
</evidence>
<organism evidence="18 19">
    <name type="scientific">Granulosicoccus antarcticus IMCC3135</name>
    <dbReference type="NCBI Taxonomy" id="1192854"/>
    <lineage>
        <taxon>Bacteria</taxon>
        <taxon>Pseudomonadati</taxon>
        <taxon>Pseudomonadota</taxon>
        <taxon>Gammaproteobacteria</taxon>
        <taxon>Chromatiales</taxon>
        <taxon>Granulosicoccaceae</taxon>
        <taxon>Granulosicoccus</taxon>
    </lineage>
</organism>
<evidence type="ECO:0000256" key="5">
    <source>
        <dbReference type="ARBA" id="ARBA00004708"/>
    </source>
</evidence>
<comment type="cofactor">
    <cofactor evidence="3 17">
        <name>Zn(2+)</name>
        <dbReference type="ChEBI" id="CHEBI:29105"/>
    </cofactor>
</comment>
<reference evidence="18 19" key="1">
    <citation type="submission" date="2016-12" db="EMBL/GenBank/DDBJ databases">
        <authorList>
            <person name="Song W.-J."/>
            <person name="Kurnit D.M."/>
        </authorList>
    </citation>
    <scope>NUCLEOTIDE SEQUENCE [LARGE SCALE GENOMIC DNA]</scope>
    <source>
        <strain evidence="18 19">IMCC3135</strain>
    </source>
</reference>
<dbReference type="GO" id="GO:0046872">
    <property type="term" value="F:metal ion binding"/>
    <property type="evidence" value="ECO:0007669"/>
    <property type="project" value="UniProtKB-KW"/>
</dbReference>
<comment type="pathway">
    <text evidence="5">Nucleotide-sugar biosynthesis; ADP-L-glycero-beta-D-manno-heptose biosynthesis; ADP-L-glycero-beta-D-manno-heptose from D-glycero-beta-D-manno-heptose 7-phosphate: step 2/4.</text>
</comment>
<dbReference type="InterPro" id="IPR006543">
    <property type="entry name" value="Histidinol-phos"/>
</dbReference>
<dbReference type="EC" id="3.1.3.-" evidence="14"/>
<feature type="binding site" evidence="17">
    <location>
        <position position="91"/>
    </location>
    <ligand>
        <name>Zn(2+)</name>
        <dbReference type="ChEBI" id="CHEBI:29105"/>
    </ligand>
</feature>
<comment type="cofactor">
    <cofactor evidence="2 17">
        <name>Mg(2+)</name>
        <dbReference type="ChEBI" id="CHEBI:18420"/>
    </cofactor>
</comment>
<comment type="subcellular location">
    <subcellularLocation>
        <location evidence="4 14">Cytoplasm</location>
    </subcellularLocation>
</comment>
<feature type="site" description="Stabilizes the phosphoryl group" evidence="16">
    <location>
        <position position="50"/>
    </location>
</feature>
<dbReference type="NCBIfam" id="TIGR01662">
    <property type="entry name" value="HAD-SF-IIIA"/>
    <property type="match status" value="1"/>
</dbReference>
<evidence type="ECO:0000256" key="12">
    <source>
        <dbReference type="ARBA" id="ARBA00023277"/>
    </source>
</evidence>
<feature type="binding site" evidence="17">
    <location>
        <position position="7"/>
    </location>
    <ligand>
        <name>Mg(2+)</name>
        <dbReference type="ChEBI" id="CHEBI:18420"/>
    </ligand>
</feature>
<protein>
    <recommendedName>
        <fullName evidence="14">D,D-heptose 1,7-bisphosphate phosphatase</fullName>
        <ecNumber evidence="14">3.1.3.-</ecNumber>
    </recommendedName>
</protein>
<dbReference type="SUPFAM" id="SSF56784">
    <property type="entry name" value="HAD-like"/>
    <property type="match status" value="1"/>
</dbReference>
<dbReference type="KEGG" id="gai:IMCC3135_04900"/>
<evidence type="ECO:0000256" key="13">
    <source>
        <dbReference type="ARBA" id="ARBA00061616"/>
    </source>
</evidence>
<dbReference type="GO" id="GO:0005737">
    <property type="term" value="C:cytoplasm"/>
    <property type="evidence" value="ECO:0007669"/>
    <property type="project" value="UniProtKB-SubCell"/>
</dbReference>
<dbReference type="GO" id="GO:0034200">
    <property type="term" value="F:D-glycero-beta-D-manno-heptose 1,7-bisphosphate 7-phosphatase activity"/>
    <property type="evidence" value="ECO:0007669"/>
    <property type="project" value="UniProtKB-EC"/>
</dbReference>
<evidence type="ECO:0000256" key="6">
    <source>
        <dbReference type="ARBA" id="ARBA00011245"/>
    </source>
</evidence>
<dbReference type="AlphaFoldDB" id="A0A2Z2NJ38"/>
<feature type="site" description="Stabilizes the phosphoryl group" evidence="16">
    <location>
        <position position="101"/>
    </location>
</feature>
<comment type="subunit">
    <text evidence="6">Monomer.</text>
</comment>
<dbReference type="RefSeq" id="WP_088916571.1">
    <property type="nucleotide sequence ID" value="NZ_CP018632.1"/>
</dbReference>
<evidence type="ECO:0000256" key="2">
    <source>
        <dbReference type="ARBA" id="ARBA00001946"/>
    </source>
</evidence>
<dbReference type="InterPro" id="IPR023214">
    <property type="entry name" value="HAD_sf"/>
</dbReference>
<name>A0A2Z2NJ38_9GAMM</name>
<evidence type="ECO:0000256" key="17">
    <source>
        <dbReference type="PIRSR" id="PIRSR004682-4"/>
    </source>
</evidence>
<dbReference type="Pfam" id="PF13242">
    <property type="entry name" value="Hydrolase_like"/>
    <property type="match status" value="1"/>
</dbReference>
<evidence type="ECO:0000256" key="9">
    <source>
        <dbReference type="ARBA" id="ARBA00022801"/>
    </source>
</evidence>
<keyword evidence="11 17" id="KW-0460">Magnesium</keyword>
<gene>
    <name evidence="18" type="ORF">IMCC3135_04900</name>
</gene>
<evidence type="ECO:0000256" key="8">
    <source>
        <dbReference type="ARBA" id="ARBA00022723"/>
    </source>
</evidence>
<dbReference type="InterPro" id="IPR006549">
    <property type="entry name" value="HAD-SF_hydro_IIIA"/>
</dbReference>
<evidence type="ECO:0000256" key="3">
    <source>
        <dbReference type="ARBA" id="ARBA00001947"/>
    </source>
</evidence>
<dbReference type="OrthoDB" id="9788272at2"/>
<evidence type="ECO:0000256" key="4">
    <source>
        <dbReference type="ARBA" id="ARBA00004496"/>
    </source>
</evidence>
<comment type="catalytic activity">
    <reaction evidence="1">
        <text>D-glycero-beta-D-manno-heptose 1,7-bisphosphate + H2O = D-glycero-beta-D-manno-heptose 1-phosphate + phosphate</text>
        <dbReference type="Rhea" id="RHEA:28518"/>
        <dbReference type="ChEBI" id="CHEBI:15377"/>
        <dbReference type="ChEBI" id="CHEBI:43474"/>
        <dbReference type="ChEBI" id="CHEBI:60208"/>
        <dbReference type="ChEBI" id="CHEBI:61593"/>
        <dbReference type="EC" id="3.1.3.82"/>
    </reaction>
</comment>
<keyword evidence="7 14" id="KW-0963">Cytoplasm</keyword>
<sequence>MKLIVLDRDGVINEYLEKPVAHPDEWVPLPGSLEAIARLHQGGWHVAVATNQSGISRGLLTLETLHAIHQRMHEKVNKAGGKIDVIAFCPHNDSEQCDCRKPAPGMLYTISERLDIDLSTVVVVGDSLRDMQAAMATAATPIMVRTGKGQKTLDNNKGLEHIPAYDDLASYVDALLAPKEEE</sequence>
<keyword evidence="12 14" id="KW-0119">Carbohydrate metabolism</keyword>
<evidence type="ECO:0000256" key="14">
    <source>
        <dbReference type="PIRNR" id="PIRNR004682"/>
    </source>
</evidence>
<keyword evidence="10 17" id="KW-0862">Zinc</keyword>
<dbReference type="PANTHER" id="PTHR42891:SF1">
    <property type="entry name" value="D-GLYCERO-BETA-D-MANNO-HEPTOSE-1,7-BISPHOSPHATE 7-PHOSPHATASE"/>
    <property type="match status" value="1"/>
</dbReference>
<comment type="similarity">
    <text evidence="13 14">Belongs to the gmhB family.</text>
</comment>
<dbReference type="PIRSF" id="PIRSF004682">
    <property type="entry name" value="GmhB"/>
    <property type="match status" value="1"/>
</dbReference>
<keyword evidence="9 14" id="KW-0378">Hydrolase</keyword>
<dbReference type="Gene3D" id="3.40.50.1000">
    <property type="entry name" value="HAD superfamily/HAD-like"/>
    <property type="match status" value="1"/>
</dbReference>
<feature type="binding site" evidence="17">
    <location>
        <position position="126"/>
    </location>
    <ligand>
        <name>Mg(2+)</name>
        <dbReference type="ChEBI" id="CHEBI:18420"/>
    </ligand>
</feature>
<dbReference type="EMBL" id="CP018632">
    <property type="protein sequence ID" value="ASJ71093.1"/>
    <property type="molecule type" value="Genomic_DNA"/>
</dbReference>
<dbReference type="Proteomes" id="UP000250079">
    <property type="component" value="Chromosome"/>
</dbReference>
<dbReference type="NCBIfam" id="TIGR01656">
    <property type="entry name" value="Histidinol-ppas"/>
    <property type="match status" value="1"/>
</dbReference>
<accession>A0A2Z2NJ38</accession>
<feature type="binding site" evidence="17">
    <location>
        <position position="97"/>
    </location>
    <ligand>
        <name>Zn(2+)</name>
        <dbReference type="ChEBI" id="CHEBI:29105"/>
    </ligand>
</feature>
<evidence type="ECO:0000256" key="11">
    <source>
        <dbReference type="ARBA" id="ARBA00022842"/>
    </source>
</evidence>
<evidence type="ECO:0000256" key="1">
    <source>
        <dbReference type="ARBA" id="ARBA00001226"/>
    </source>
</evidence>
<keyword evidence="8 17" id="KW-0479">Metal-binding</keyword>
<evidence type="ECO:0000256" key="15">
    <source>
        <dbReference type="PIRSR" id="PIRSR004682-1"/>
    </source>
</evidence>
<evidence type="ECO:0000256" key="10">
    <source>
        <dbReference type="ARBA" id="ARBA00022833"/>
    </source>
</evidence>
<feature type="binding site" evidence="17">
    <location>
        <position position="9"/>
    </location>
    <ligand>
        <name>Mg(2+)</name>
        <dbReference type="ChEBI" id="CHEBI:18420"/>
    </ligand>
</feature>
<proteinExistence type="inferred from homology"/>
<dbReference type="InterPro" id="IPR004446">
    <property type="entry name" value="Heptose_bisP_phosphatase"/>
</dbReference>
<dbReference type="FunFam" id="3.40.50.1000:FF:000168">
    <property type="entry name" value="D,D-heptose 1,7-bisphosphate phosphatase"/>
    <property type="match status" value="1"/>
</dbReference>
<dbReference type="PANTHER" id="PTHR42891">
    <property type="entry name" value="D-GLYCERO-BETA-D-MANNO-HEPTOSE-1,7-BISPHOSPHATE 7-PHOSPHATASE"/>
    <property type="match status" value="1"/>
</dbReference>
<feature type="binding site" evidence="17">
    <location>
        <position position="89"/>
    </location>
    <ligand>
        <name>Zn(2+)</name>
        <dbReference type="ChEBI" id="CHEBI:29105"/>
    </ligand>
</feature>
<feature type="active site" description="Nucleophile" evidence="15">
    <location>
        <position position="7"/>
    </location>
</feature>
<evidence type="ECO:0000256" key="16">
    <source>
        <dbReference type="PIRSR" id="PIRSR004682-3"/>
    </source>
</evidence>
<feature type="active site" description="Proton donor" evidence="15">
    <location>
        <position position="9"/>
    </location>
</feature>
<dbReference type="NCBIfam" id="NF006506">
    <property type="entry name" value="PRK08942.1"/>
    <property type="match status" value="1"/>
</dbReference>
<feature type="binding site" evidence="17">
    <location>
        <position position="99"/>
    </location>
    <ligand>
        <name>Zn(2+)</name>
        <dbReference type="ChEBI" id="CHEBI:29105"/>
    </ligand>
</feature>
<dbReference type="InterPro" id="IPR036412">
    <property type="entry name" value="HAD-like_sf"/>
</dbReference>
<evidence type="ECO:0000313" key="18">
    <source>
        <dbReference type="EMBL" id="ASJ71093.1"/>
    </source>
</evidence>
<keyword evidence="19" id="KW-1185">Reference proteome</keyword>